<reference evidence="1" key="1">
    <citation type="submission" date="2019-08" db="EMBL/GenBank/DDBJ databases">
        <authorList>
            <person name="Kucharzyk K."/>
            <person name="Murdoch R.W."/>
            <person name="Higgins S."/>
            <person name="Loffler F."/>
        </authorList>
    </citation>
    <scope>NUCLEOTIDE SEQUENCE</scope>
</reference>
<comment type="caution">
    <text evidence="1">The sequence shown here is derived from an EMBL/GenBank/DDBJ whole genome shotgun (WGS) entry which is preliminary data.</text>
</comment>
<name>A0A644UEI7_9ZZZZ</name>
<sequence length="348" mass="40576">MKHKLTLLIALIISIFTLNSCDVEFDPNGKWQETTIVYGILDQDADTNFIRVQKCFLGEGNYIEFAKQKDSIYYRQDELEVSLYGFYEWESSGWDTINNARKKIYLNYTESYTKPEGGFYSEIAPIYYTTERLHPDFIYYLVIKNLKTGNVVTSTTKLVANYVVNEPSNSRFEFKYNPTLKQNQILCKWINQSINAKGVMGRLYQPAIKFNFLENGQEEHIFINFSTISNPFFDADRTISYIATEREFLSQIKEKIGKRGVAERKFLLDEPTFELYVYACNEELKAYMENNTPEVSLSERPIYTNINNGVGIFASRRLHIKRSYTTWKEAVEFAIEDLDLGFVNVVQP</sequence>
<protein>
    <recommendedName>
        <fullName evidence="2">DUF4249 domain-containing protein</fullName>
    </recommendedName>
</protein>
<organism evidence="1">
    <name type="scientific">bioreactor metagenome</name>
    <dbReference type="NCBI Taxonomy" id="1076179"/>
    <lineage>
        <taxon>unclassified sequences</taxon>
        <taxon>metagenomes</taxon>
        <taxon>ecological metagenomes</taxon>
    </lineage>
</organism>
<dbReference type="AlphaFoldDB" id="A0A644UEI7"/>
<proteinExistence type="predicted"/>
<gene>
    <name evidence="1" type="ORF">SDC9_23133</name>
</gene>
<dbReference type="EMBL" id="VSSQ01000105">
    <property type="protein sequence ID" value="MPL77280.1"/>
    <property type="molecule type" value="Genomic_DNA"/>
</dbReference>
<evidence type="ECO:0008006" key="2">
    <source>
        <dbReference type="Google" id="ProtNLM"/>
    </source>
</evidence>
<accession>A0A644UEI7</accession>
<evidence type="ECO:0000313" key="1">
    <source>
        <dbReference type="EMBL" id="MPL77280.1"/>
    </source>
</evidence>